<protein>
    <submittedName>
        <fullName evidence="2">Uncharacterized protein</fullName>
    </submittedName>
</protein>
<dbReference type="Proteomes" id="UP000449969">
    <property type="component" value="Unassembled WGS sequence"/>
</dbReference>
<reference evidence="2 3" key="1">
    <citation type="submission" date="2019-12" db="EMBL/GenBank/DDBJ databases">
        <title>Draft genome sequences Bradyrhizobium cajani AMBPC1010, Bradyrhizobium pachyrhizi AMBPC1040 and Bradyrhizobium yuanmingense ALSPC3051, three plant growth promoting strains isolated from nodules of Cajanus cajan L. in Dominican Republic.</title>
        <authorList>
            <person name="Flores-Felix J.D."/>
            <person name="Araujo J."/>
            <person name="Diaz-Alcantara C."/>
            <person name="Gonzalez-Andres F."/>
            <person name="Velazquez E."/>
        </authorList>
    </citation>
    <scope>NUCLEOTIDE SEQUENCE [LARGE SCALE GENOMIC DNA]</scope>
    <source>
        <strain evidence="2 3">1010</strain>
    </source>
</reference>
<feature type="region of interest" description="Disordered" evidence="1">
    <location>
        <begin position="1"/>
        <end position="37"/>
    </location>
</feature>
<sequence>MFHVKQRQGSATSGLTMIGNRRTPKHPSLRAQRSNPESLLGDSLDCFVARASRNDRDCGPT</sequence>
<proteinExistence type="predicted"/>
<evidence type="ECO:0000313" key="3">
    <source>
        <dbReference type="Proteomes" id="UP000449969"/>
    </source>
</evidence>
<accession>A0A844T9B2</accession>
<organism evidence="2 3">
    <name type="scientific">Bradyrhizobium cajani</name>
    <dbReference type="NCBI Taxonomy" id="1928661"/>
    <lineage>
        <taxon>Bacteria</taxon>
        <taxon>Pseudomonadati</taxon>
        <taxon>Pseudomonadota</taxon>
        <taxon>Alphaproteobacteria</taxon>
        <taxon>Hyphomicrobiales</taxon>
        <taxon>Nitrobacteraceae</taxon>
        <taxon>Bradyrhizobium</taxon>
    </lineage>
</organism>
<dbReference type="OrthoDB" id="8256480at2"/>
<keyword evidence="3" id="KW-1185">Reference proteome</keyword>
<dbReference type="AlphaFoldDB" id="A0A844T9B2"/>
<evidence type="ECO:0000313" key="2">
    <source>
        <dbReference type="EMBL" id="MVT75713.1"/>
    </source>
</evidence>
<comment type="caution">
    <text evidence="2">The sequence shown here is derived from an EMBL/GenBank/DDBJ whole genome shotgun (WGS) entry which is preliminary data.</text>
</comment>
<name>A0A844T9B2_9BRAD</name>
<gene>
    <name evidence="2" type="ORF">GPL20_22160</name>
</gene>
<evidence type="ECO:0000256" key="1">
    <source>
        <dbReference type="SAM" id="MobiDB-lite"/>
    </source>
</evidence>
<dbReference type="EMBL" id="WQNE01000019">
    <property type="protein sequence ID" value="MVT75713.1"/>
    <property type="molecule type" value="Genomic_DNA"/>
</dbReference>